<dbReference type="EMBL" id="JGZR01000007">
    <property type="protein sequence ID" value="KFJ03058.1"/>
    <property type="molecule type" value="Genomic_DNA"/>
</dbReference>
<dbReference type="Gene3D" id="1.10.10.10">
    <property type="entry name" value="Winged helix-like DNA-binding domain superfamily/Winged helix DNA-binding domain"/>
    <property type="match status" value="1"/>
</dbReference>
<evidence type="ECO:0000313" key="13">
    <source>
        <dbReference type="Proteomes" id="UP000029055"/>
    </source>
</evidence>
<dbReference type="InterPro" id="IPR036390">
    <property type="entry name" value="WH_DNA-bd_sf"/>
</dbReference>
<dbReference type="InterPro" id="IPR020899">
    <property type="entry name" value="Arg_repress_C"/>
</dbReference>
<reference evidence="12 13" key="1">
    <citation type="submission" date="2014-03" db="EMBL/GenBank/DDBJ databases">
        <title>Genomics of Bifidobacteria.</title>
        <authorList>
            <person name="Ventura M."/>
            <person name="Milani C."/>
            <person name="Lugli G.A."/>
        </authorList>
    </citation>
    <scope>NUCLEOTIDE SEQUENCE [LARGE SCALE GENOMIC DNA]</scope>
    <source>
        <strain evidence="12 13">LMG 11597</strain>
    </source>
</reference>
<dbReference type="PANTHER" id="PTHR34471:SF1">
    <property type="entry name" value="ARGININE REPRESSOR"/>
    <property type="match status" value="1"/>
</dbReference>
<dbReference type="GO" id="GO:0051259">
    <property type="term" value="P:protein complex oligomerization"/>
    <property type="evidence" value="ECO:0007669"/>
    <property type="project" value="InterPro"/>
</dbReference>
<feature type="domain" description="Arginine repressor C-terminal" evidence="11">
    <location>
        <begin position="163"/>
        <end position="227"/>
    </location>
</feature>
<name>A0A087E5K7_9BIFI</name>
<evidence type="ECO:0000256" key="3">
    <source>
        <dbReference type="ARBA" id="ARBA00022490"/>
    </source>
</evidence>
<dbReference type="SUPFAM" id="SSF46785">
    <property type="entry name" value="Winged helix' DNA-binding domain"/>
    <property type="match status" value="1"/>
</dbReference>
<dbReference type="GO" id="GO:0034618">
    <property type="term" value="F:arginine binding"/>
    <property type="evidence" value="ECO:0007669"/>
    <property type="project" value="InterPro"/>
</dbReference>
<dbReference type="GO" id="GO:0003700">
    <property type="term" value="F:DNA-binding transcription factor activity"/>
    <property type="evidence" value="ECO:0007669"/>
    <property type="project" value="UniProtKB-UniRule"/>
</dbReference>
<dbReference type="eggNOG" id="COG1438">
    <property type="taxonomic scope" value="Bacteria"/>
</dbReference>
<dbReference type="GO" id="GO:1900079">
    <property type="term" value="P:regulation of arginine biosynthetic process"/>
    <property type="evidence" value="ECO:0007669"/>
    <property type="project" value="UniProtKB-UniRule"/>
</dbReference>
<dbReference type="GO" id="GO:0003677">
    <property type="term" value="F:DNA binding"/>
    <property type="evidence" value="ECO:0007669"/>
    <property type="project" value="UniProtKB-KW"/>
</dbReference>
<comment type="function">
    <text evidence="8">Regulates arginine biosynthesis genes.</text>
</comment>
<evidence type="ECO:0000256" key="7">
    <source>
        <dbReference type="ARBA" id="ARBA00023163"/>
    </source>
</evidence>
<evidence type="ECO:0000256" key="1">
    <source>
        <dbReference type="ARBA" id="ARBA00004496"/>
    </source>
</evidence>
<keyword evidence="13" id="KW-1185">Reference proteome</keyword>
<feature type="region of interest" description="Disordered" evidence="9">
    <location>
        <begin position="1"/>
        <end position="70"/>
    </location>
</feature>
<comment type="similarity">
    <text evidence="2 8">Belongs to the ArgR family.</text>
</comment>
<keyword evidence="3 8" id="KW-0963">Cytoplasm</keyword>
<dbReference type="InterPro" id="IPR036251">
    <property type="entry name" value="Arg_repress_C_sf"/>
</dbReference>
<dbReference type="Gene3D" id="3.30.1360.40">
    <property type="match status" value="1"/>
</dbReference>
<sequence>MHAMNSDEADSNDMGADGVHYDGVNRDDANHDDDANRAASNHGDVGGADSDGADSNGADVAGFIDSPRPALHRPATRAARLSAIEQALLTHIITSQSQLSSVLADEGIEVTQATLSRDLDEMNATKARLRDGTVAYTLGDEPADDVSGSGSERIEQQISRVLSGLVVSVADAGRLVVIHTPSGAAQYVASVIDRQPLDGVLGTIAGDDTVLMICAKESMAHERAAWLLSVASRTA</sequence>
<evidence type="ECO:0000256" key="6">
    <source>
        <dbReference type="ARBA" id="ARBA00023125"/>
    </source>
</evidence>
<dbReference type="PRINTS" id="PR01467">
    <property type="entry name" value="ARGREPRESSOR"/>
</dbReference>
<evidence type="ECO:0000256" key="4">
    <source>
        <dbReference type="ARBA" id="ARBA00022491"/>
    </source>
</evidence>
<keyword evidence="8" id="KW-0028">Amino-acid biosynthesis</keyword>
<dbReference type="InterPro" id="IPR036388">
    <property type="entry name" value="WH-like_DNA-bd_sf"/>
</dbReference>
<feature type="compositionally biased region" description="Basic and acidic residues" evidence="9">
    <location>
        <begin position="19"/>
        <end position="36"/>
    </location>
</feature>
<dbReference type="GO" id="GO:0005737">
    <property type="term" value="C:cytoplasm"/>
    <property type="evidence" value="ECO:0007669"/>
    <property type="project" value="UniProtKB-SubCell"/>
</dbReference>
<dbReference type="STRING" id="77635.BISU_0987"/>
<evidence type="ECO:0000313" key="12">
    <source>
        <dbReference type="EMBL" id="KFJ03058.1"/>
    </source>
</evidence>
<dbReference type="Pfam" id="PF01316">
    <property type="entry name" value="Arg_repressor"/>
    <property type="match status" value="1"/>
</dbReference>
<feature type="compositionally biased region" description="Low complexity" evidence="9">
    <location>
        <begin position="37"/>
        <end position="62"/>
    </location>
</feature>
<dbReference type="Proteomes" id="UP000029055">
    <property type="component" value="Unassembled WGS sequence"/>
</dbReference>
<comment type="pathway">
    <text evidence="8">Amino-acid biosynthesis; L-arginine biosynthesis [regulation].</text>
</comment>
<evidence type="ECO:0000256" key="2">
    <source>
        <dbReference type="ARBA" id="ARBA00008316"/>
    </source>
</evidence>
<organism evidence="12 13">
    <name type="scientific">Bifidobacterium subtile</name>
    <dbReference type="NCBI Taxonomy" id="77635"/>
    <lineage>
        <taxon>Bacteria</taxon>
        <taxon>Bacillati</taxon>
        <taxon>Actinomycetota</taxon>
        <taxon>Actinomycetes</taxon>
        <taxon>Bifidobacteriales</taxon>
        <taxon>Bifidobacteriaceae</taxon>
        <taxon>Bifidobacterium</taxon>
    </lineage>
</organism>
<dbReference type="HAMAP" id="MF_00173">
    <property type="entry name" value="Arg_repressor"/>
    <property type="match status" value="1"/>
</dbReference>
<evidence type="ECO:0000256" key="8">
    <source>
        <dbReference type="HAMAP-Rule" id="MF_00173"/>
    </source>
</evidence>
<keyword evidence="4 8" id="KW-0678">Repressor</keyword>
<dbReference type="Pfam" id="PF02863">
    <property type="entry name" value="Arg_repressor_C"/>
    <property type="match status" value="1"/>
</dbReference>
<dbReference type="InterPro" id="IPR020900">
    <property type="entry name" value="Arg_repress_DNA-bd"/>
</dbReference>
<comment type="subcellular location">
    <subcellularLocation>
        <location evidence="1 8">Cytoplasm</location>
    </subcellularLocation>
</comment>
<dbReference type="UniPathway" id="UPA00068"/>
<dbReference type="PANTHER" id="PTHR34471">
    <property type="entry name" value="ARGININE REPRESSOR"/>
    <property type="match status" value="1"/>
</dbReference>
<feature type="domain" description="Arginine repressor DNA-binding" evidence="10">
    <location>
        <begin position="76"/>
        <end position="141"/>
    </location>
</feature>
<dbReference type="GO" id="GO:0006526">
    <property type="term" value="P:L-arginine biosynthetic process"/>
    <property type="evidence" value="ECO:0007669"/>
    <property type="project" value="UniProtKB-UniPathway"/>
</dbReference>
<evidence type="ECO:0000259" key="10">
    <source>
        <dbReference type="Pfam" id="PF01316"/>
    </source>
</evidence>
<keyword evidence="8" id="KW-0055">Arginine biosynthesis</keyword>
<keyword evidence="6 8" id="KW-0238">DNA-binding</keyword>
<dbReference type="InterPro" id="IPR001669">
    <property type="entry name" value="Arg_repress"/>
</dbReference>
<evidence type="ECO:0000256" key="5">
    <source>
        <dbReference type="ARBA" id="ARBA00023015"/>
    </source>
</evidence>
<evidence type="ECO:0000256" key="9">
    <source>
        <dbReference type="SAM" id="MobiDB-lite"/>
    </source>
</evidence>
<evidence type="ECO:0000259" key="11">
    <source>
        <dbReference type="Pfam" id="PF02863"/>
    </source>
</evidence>
<gene>
    <name evidence="8" type="primary">argR</name>
    <name evidence="12" type="ORF">BISU_0987</name>
</gene>
<proteinExistence type="inferred from homology"/>
<keyword evidence="5 8" id="KW-0805">Transcription regulation</keyword>
<accession>A0A087E5K7</accession>
<comment type="caution">
    <text evidence="12">The sequence shown here is derived from an EMBL/GenBank/DDBJ whole genome shotgun (WGS) entry which is preliminary data.</text>
</comment>
<protein>
    <recommendedName>
        <fullName evidence="8">Arginine repressor</fullName>
    </recommendedName>
</protein>
<dbReference type="SUPFAM" id="SSF55252">
    <property type="entry name" value="C-terminal domain of arginine repressor"/>
    <property type="match status" value="1"/>
</dbReference>
<dbReference type="AlphaFoldDB" id="A0A087E5K7"/>
<keyword evidence="7 8" id="KW-0804">Transcription</keyword>